<dbReference type="AlphaFoldDB" id="A0A418Y9M6"/>
<comment type="similarity">
    <text evidence="2">Belongs to the bacterial solute-binding protein 8 family.</text>
</comment>
<evidence type="ECO:0000256" key="4">
    <source>
        <dbReference type="ARBA" id="ARBA00022496"/>
    </source>
</evidence>
<protein>
    <submittedName>
        <fullName evidence="7">Iron-siderophore ABC transporter substrate-binding protein</fullName>
    </submittedName>
</protein>
<proteinExistence type="inferred from homology"/>
<reference evidence="7 8" key="1">
    <citation type="submission" date="2018-09" db="EMBL/GenBank/DDBJ databases">
        <authorList>
            <person name="Wang F."/>
        </authorList>
    </citation>
    <scope>NUCLEOTIDE SEQUENCE [LARGE SCALE GENOMIC DNA]</scope>
    <source>
        <strain evidence="7 8">PLHSC7-2</strain>
    </source>
</reference>
<accession>A0A418Y9M6</accession>
<organism evidence="7 8">
    <name type="scientific">Motilimonas pumila</name>
    <dbReference type="NCBI Taxonomy" id="2303987"/>
    <lineage>
        <taxon>Bacteria</taxon>
        <taxon>Pseudomonadati</taxon>
        <taxon>Pseudomonadota</taxon>
        <taxon>Gammaproteobacteria</taxon>
        <taxon>Alteromonadales</taxon>
        <taxon>Alteromonadales genera incertae sedis</taxon>
        <taxon>Motilimonas</taxon>
    </lineage>
</organism>
<evidence type="ECO:0000256" key="2">
    <source>
        <dbReference type="ARBA" id="ARBA00008814"/>
    </source>
</evidence>
<name>A0A418Y9M6_9GAMM</name>
<dbReference type="Proteomes" id="UP000283255">
    <property type="component" value="Unassembled WGS sequence"/>
</dbReference>
<keyword evidence="5" id="KW-0732">Signal</keyword>
<dbReference type="PRINTS" id="PR01715">
    <property type="entry name" value="FERRIBNDNGPP"/>
</dbReference>
<evidence type="ECO:0000256" key="5">
    <source>
        <dbReference type="ARBA" id="ARBA00022729"/>
    </source>
</evidence>
<keyword evidence="4" id="KW-0408">Iron</keyword>
<dbReference type="PANTHER" id="PTHR30532">
    <property type="entry name" value="IRON III DICITRATE-BINDING PERIPLASMIC PROTEIN"/>
    <property type="match status" value="1"/>
</dbReference>
<dbReference type="GO" id="GO:0030288">
    <property type="term" value="C:outer membrane-bounded periplasmic space"/>
    <property type="evidence" value="ECO:0007669"/>
    <property type="project" value="TreeGrafter"/>
</dbReference>
<keyword evidence="8" id="KW-1185">Reference proteome</keyword>
<reference evidence="7 8" key="2">
    <citation type="submission" date="2019-01" db="EMBL/GenBank/DDBJ databases">
        <title>Motilimonas pumilus sp. nov., isolated from the gut of sea cucumber (Apostichopus japonicus).</title>
        <authorList>
            <person name="Wang F.-Q."/>
            <person name="Ren L.-H."/>
            <person name="Lin Y.-W."/>
            <person name="Sun G.-H."/>
            <person name="Du Z.-J."/>
            <person name="Zhao J.-X."/>
            <person name="Liu X.-J."/>
            <person name="Liu L.-J."/>
        </authorList>
    </citation>
    <scope>NUCLEOTIDE SEQUENCE [LARGE SCALE GENOMIC DNA]</scope>
    <source>
        <strain evidence="7 8">PLHSC7-2</strain>
    </source>
</reference>
<evidence type="ECO:0000259" key="6">
    <source>
        <dbReference type="PROSITE" id="PS50983"/>
    </source>
</evidence>
<gene>
    <name evidence="7" type="ORF">D1Z90_19500</name>
</gene>
<keyword evidence="3" id="KW-0813">Transport</keyword>
<comment type="caution">
    <text evidence="7">The sequence shown here is derived from an EMBL/GenBank/DDBJ whole genome shotgun (WGS) entry which is preliminary data.</text>
</comment>
<dbReference type="OrthoDB" id="6160519at2"/>
<dbReference type="InterPro" id="IPR002491">
    <property type="entry name" value="ABC_transptr_periplasmic_BD"/>
</dbReference>
<keyword evidence="4" id="KW-0406">Ion transport</keyword>
<dbReference type="SUPFAM" id="SSF53807">
    <property type="entry name" value="Helical backbone' metal receptor"/>
    <property type="match status" value="1"/>
</dbReference>
<sequence length="287" mass="31514">MSLRMHWRWLILLCLPVLGWAKTTANVVVIDWTHAETLLALGITPSAVPQIADYNAWVKAPQLPCEVADIGLRTQPNLESVSERAPEKILLSPMYQALLPRLSEIAPVEVFGLYKEGEVNWHAMENLTKALATAVGHEALALPYIAAAQQQMQGLRAQISSQDIAPLLMVQFMDANHVRVFAKNSLYQTAADELGLENAWPKATNAWGFALVGIDDLIGIKPAQIVVVEPLPFGSEQTIADNALWQHLVSQSGNQVWRLPAVWSFGALPSTVRFASELVGASLRVKE</sequence>
<dbReference type="GO" id="GO:1901678">
    <property type="term" value="P:iron coordination entity transport"/>
    <property type="evidence" value="ECO:0007669"/>
    <property type="project" value="UniProtKB-ARBA"/>
</dbReference>
<dbReference type="RefSeq" id="WP_119912470.1">
    <property type="nucleotide sequence ID" value="NZ_QZCH01000045.1"/>
</dbReference>
<feature type="domain" description="Fe/B12 periplasmic-binding" evidence="6">
    <location>
        <begin position="26"/>
        <end position="287"/>
    </location>
</feature>
<dbReference type="PROSITE" id="PS50983">
    <property type="entry name" value="FE_B12_PBP"/>
    <property type="match status" value="1"/>
</dbReference>
<evidence type="ECO:0000313" key="8">
    <source>
        <dbReference type="Proteomes" id="UP000283255"/>
    </source>
</evidence>
<dbReference type="Gene3D" id="3.40.50.1980">
    <property type="entry name" value="Nitrogenase molybdenum iron protein domain"/>
    <property type="match status" value="2"/>
</dbReference>
<comment type="subcellular location">
    <subcellularLocation>
        <location evidence="1">Cell envelope</location>
    </subcellularLocation>
</comment>
<dbReference type="PANTHER" id="PTHR30532:SF1">
    <property type="entry name" value="IRON(3+)-HYDROXAMATE-BINDING PROTEIN FHUD"/>
    <property type="match status" value="1"/>
</dbReference>
<evidence type="ECO:0000256" key="1">
    <source>
        <dbReference type="ARBA" id="ARBA00004196"/>
    </source>
</evidence>
<dbReference type="EMBL" id="QZCH01000045">
    <property type="protein sequence ID" value="RJG37977.1"/>
    <property type="molecule type" value="Genomic_DNA"/>
</dbReference>
<dbReference type="InterPro" id="IPR051313">
    <property type="entry name" value="Bact_iron-sidero_bind"/>
</dbReference>
<evidence type="ECO:0000313" key="7">
    <source>
        <dbReference type="EMBL" id="RJG37977.1"/>
    </source>
</evidence>
<evidence type="ECO:0000256" key="3">
    <source>
        <dbReference type="ARBA" id="ARBA00022448"/>
    </source>
</evidence>
<dbReference type="Pfam" id="PF01497">
    <property type="entry name" value="Peripla_BP_2"/>
    <property type="match status" value="1"/>
</dbReference>
<keyword evidence="4" id="KW-0410">Iron transport</keyword>